<dbReference type="InParanoid" id="A0A6P7NZ69"/>
<keyword evidence="4" id="KW-0391">Immunity</keyword>
<dbReference type="InterPro" id="IPR007110">
    <property type="entry name" value="Ig-like_dom"/>
</dbReference>
<evidence type="ECO:0000313" key="13">
    <source>
        <dbReference type="RefSeq" id="XP_029025297.1"/>
    </source>
</evidence>
<dbReference type="PANTHER" id="PTHR19433">
    <property type="entry name" value="T-CELL RECEPTOR ALPHA CHAIN V REGION-RELATED"/>
    <property type="match status" value="1"/>
</dbReference>
<dbReference type="GO" id="GO:0002376">
    <property type="term" value="P:immune system process"/>
    <property type="evidence" value="ECO:0007669"/>
    <property type="project" value="UniProtKB-KW"/>
</dbReference>
<organism evidence="12 13">
    <name type="scientific">Betta splendens</name>
    <name type="common">Siamese fighting fish</name>
    <dbReference type="NCBI Taxonomy" id="158456"/>
    <lineage>
        <taxon>Eukaryota</taxon>
        <taxon>Metazoa</taxon>
        <taxon>Chordata</taxon>
        <taxon>Craniata</taxon>
        <taxon>Vertebrata</taxon>
        <taxon>Euteleostomi</taxon>
        <taxon>Actinopterygii</taxon>
        <taxon>Neopterygii</taxon>
        <taxon>Teleostei</taxon>
        <taxon>Neoteleostei</taxon>
        <taxon>Acanthomorphata</taxon>
        <taxon>Anabantaria</taxon>
        <taxon>Anabantiformes</taxon>
        <taxon>Anabantoidei</taxon>
        <taxon>Osphronemidae</taxon>
        <taxon>Betta</taxon>
    </lineage>
</organism>
<keyword evidence="3 10" id="KW-0732">Signal</keyword>
<keyword evidence="2" id="KW-1003">Cell membrane</keyword>
<dbReference type="PROSITE" id="PS50835">
    <property type="entry name" value="IG_LIKE"/>
    <property type="match status" value="1"/>
</dbReference>
<protein>
    <submittedName>
        <fullName evidence="13">Uncharacterized protein LOC114867105 isoform X1</fullName>
    </submittedName>
</protein>
<accession>A0A6P7NZ69</accession>
<dbReference type="GO" id="GO:0005886">
    <property type="term" value="C:plasma membrane"/>
    <property type="evidence" value="ECO:0007669"/>
    <property type="project" value="UniProtKB-SubCell"/>
</dbReference>
<name>A0A6P7NZ69_BETSP</name>
<gene>
    <name evidence="13" type="primary">LOC114867105</name>
</gene>
<keyword evidence="5 9" id="KW-0472">Membrane</keyword>
<keyword evidence="7" id="KW-0325">Glycoprotein</keyword>
<feature type="transmembrane region" description="Helical" evidence="9">
    <location>
        <begin position="137"/>
        <end position="158"/>
    </location>
</feature>
<dbReference type="InterPro" id="IPR036179">
    <property type="entry name" value="Ig-like_dom_sf"/>
</dbReference>
<feature type="region of interest" description="Disordered" evidence="8">
    <location>
        <begin position="169"/>
        <end position="209"/>
    </location>
</feature>
<dbReference type="GeneID" id="114867105"/>
<evidence type="ECO:0000256" key="5">
    <source>
        <dbReference type="ARBA" id="ARBA00023136"/>
    </source>
</evidence>
<dbReference type="InterPro" id="IPR013783">
    <property type="entry name" value="Ig-like_fold"/>
</dbReference>
<evidence type="ECO:0000259" key="11">
    <source>
        <dbReference type="PROSITE" id="PS50835"/>
    </source>
</evidence>
<dbReference type="KEGG" id="bspl:114867105"/>
<feature type="signal peptide" evidence="10">
    <location>
        <begin position="1"/>
        <end position="20"/>
    </location>
</feature>
<evidence type="ECO:0000256" key="6">
    <source>
        <dbReference type="ARBA" id="ARBA00023157"/>
    </source>
</evidence>
<dbReference type="SUPFAM" id="SSF48726">
    <property type="entry name" value="Immunoglobulin"/>
    <property type="match status" value="1"/>
</dbReference>
<evidence type="ECO:0000256" key="8">
    <source>
        <dbReference type="SAM" id="MobiDB-lite"/>
    </source>
</evidence>
<dbReference type="SMART" id="SM00409">
    <property type="entry name" value="IG"/>
    <property type="match status" value="1"/>
</dbReference>
<dbReference type="InterPro" id="IPR003599">
    <property type="entry name" value="Ig_sub"/>
</dbReference>
<keyword evidence="9" id="KW-0812">Transmembrane</keyword>
<dbReference type="AlphaFoldDB" id="A0A6P7NZ69"/>
<dbReference type="InterPro" id="IPR052051">
    <property type="entry name" value="TCR_complex_component"/>
</dbReference>
<comment type="subcellular location">
    <subcellularLocation>
        <location evidence="1">Cell membrane</location>
    </subcellularLocation>
</comment>
<dbReference type="Proteomes" id="UP000515150">
    <property type="component" value="Chromosome 2"/>
</dbReference>
<dbReference type="Gene3D" id="2.60.40.10">
    <property type="entry name" value="Immunoglobulins"/>
    <property type="match status" value="1"/>
</dbReference>
<keyword evidence="6" id="KW-1015">Disulfide bond</keyword>
<feature type="domain" description="Ig-like" evidence="11">
    <location>
        <begin position="16"/>
        <end position="109"/>
    </location>
</feature>
<reference evidence="13" key="1">
    <citation type="submission" date="2025-08" db="UniProtKB">
        <authorList>
            <consortium name="RefSeq"/>
        </authorList>
    </citation>
    <scope>IDENTIFICATION</scope>
</reference>
<evidence type="ECO:0000313" key="12">
    <source>
        <dbReference type="Proteomes" id="UP000515150"/>
    </source>
</evidence>
<dbReference type="GO" id="GO:0009617">
    <property type="term" value="P:response to bacterium"/>
    <property type="evidence" value="ECO:0007669"/>
    <property type="project" value="TreeGrafter"/>
</dbReference>
<dbReference type="PANTHER" id="PTHR19433:SF111">
    <property type="entry name" value="T CELL RECEPTOR ALPHA VARIABLE 4"/>
    <property type="match status" value="1"/>
</dbReference>
<feature type="chain" id="PRO_5028324957" evidence="10">
    <location>
        <begin position="21"/>
        <end position="231"/>
    </location>
</feature>
<evidence type="ECO:0000256" key="1">
    <source>
        <dbReference type="ARBA" id="ARBA00004236"/>
    </source>
</evidence>
<keyword evidence="12" id="KW-1185">Reference proteome</keyword>
<sequence>MTFTWAAVVLCILSCSSASAFEFHTVEVHSGETVTLLCSNYTSSPTQIMWFRAVKKLKPRCISSLFRPSEPASFCEGFDKLKFQTSSNNTHIFLTIKRVDLSDSGLYFCGNYISKNQLIVGATYLEVYDILEEIVKLTSLVLGALTVFLTMVVIVLVIKFKKQHKAPIKERKPQRTEDILQSGSSDDFEYPPATLAPRPDEDLMPEPAQQLETDAVHIGSRNDWNCSLESD</sequence>
<dbReference type="Pfam" id="PF07686">
    <property type="entry name" value="V-set"/>
    <property type="match status" value="1"/>
</dbReference>
<evidence type="ECO:0000256" key="10">
    <source>
        <dbReference type="SAM" id="SignalP"/>
    </source>
</evidence>
<keyword evidence="9" id="KW-1133">Transmembrane helix</keyword>
<proteinExistence type="predicted"/>
<dbReference type="CDD" id="cd00099">
    <property type="entry name" value="IgV"/>
    <property type="match status" value="1"/>
</dbReference>
<dbReference type="RefSeq" id="XP_029025297.1">
    <property type="nucleotide sequence ID" value="XM_029169464.3"/>
</dbReference>
<evidence type="ECO:0000256" key="3">
    <source>
        <dbReference type="ARBA" id="ARBA00022729"/>
    </source>
</evidence>
<evidence type="ECO:0000256" key="2">
    <source>
        <dbReference type="ARBA" id="ARBA00022475"/>
    </source>
</evidence>
<feature type="compositionally biased region" description="Basic and acidic residues" evidence="8">
    <location>
        <begin position="169"/>
        <end position="178"/>
    </location>
</feature>
<evidence type="ECO:0000256" key="4">
    <source>
        <dbReference type="ARBA" id="ARBA00022859"/>
    </source>
</evidence>
<evidence type="ECO:0000256" key="9">
    <source>
        <dbReference type="SAM" id="Phobius"/>
    </source>
</evidence>
<evidence type="ECO:0000256" key="7">
    <source>
        <dbReference type="ARBA" id="ARBA00023180"/>
    </source>
</evidence>
<dbReference type="OrthoDB" id="9932608at2759"/>
<dbReference type="InterPro" id="IPR013106">
    <property type="entry name" value="Ig_V-set"/>
</dbReference>